<evidence type="ECO:0000256" key="10">
    <source>
        <dbReference type="PIRNR" id="PIRNR006268"/>
    </source>
</evidence>
<evidence type="ECO:0000256" key="7">
    <source>
        <dbReference type="ARBA" id="ARBA00022842"/>
    </source>
</evidence>
<dbReference type="KEGG" id="eha:Ethha_0786"/>
<keyword evidence="7 10" id="KW-0460">Magnesium</keyword>
<keyword evidence="6 10" id="KW-0274">FAD</keyword>
<dbReference type="Pfam" id="PF02424">
    <property type="entry name" value="ApbE"/>
    <property type="match status" value="1"/>
</dbReference>
<comment type="similarity">
    <text evidence="10">Belongs to the ApbE family.</text>
</comment>
<accession>E6U2Y8</accession>
<comment type="cofactor">
    <cofactor evidence="11">
        <name>Mg(2+)</name>
        <dbReference type="ChEBI" id="CHEBI:18420"/>
    </cofactor>
    <cofactor evidence="11">
        <name>Mn(2+)</name>
        <dbReference type="ChEBI" id="CHEBI:29035"/>
    </cofactor>
    <text evidence="11">Magnesium. Can also use manganese.</text>
</comment>
<evidence type="ECO:0000313" key="13">
    <source>
        <dbReference type="Proteomes" id="UP000001551"/>
    </source>
</evidence>
<evidence type="ECO:0000256" key="3">
    <source>
        <dbReference type="ARBA" id="ARBA00022630"/>
    </source>
</evidence>
<dbReference type="eggNOG" id="COG1477">
    <property type="taxonomic scope" value="Bacteria"/>
</dbReference>
<dbReference type="InterPro" id="IPR024932">
    <property type="entry name" value="ApbE"/>
</dbReference>
<dbReference type="SUPFAM" id="SSF143631">
    <property type="entry name" value="ApbE-like"/>
    <property type="match status" value="1"/>
</dbReference>
<dbReference type="GO" id="GO:0016740">
    <property type="term" value="F:transferase activity"/>
    <property type="evidence" value="ECO:0007669"/>
    <property type="project" value="UniProtKB-UniRule"/>
</dbReference>
<keyword evidence="12" id="KW-0449">Lipoprotein</keyword>
<dbReference type="PANTHER" id="PTHR30040:SF2">
    <property type="entry name" value="FAD:PROTEIN FMN TRANSFERASE"/>
    <property type="match status" value="1"/>
</dbReference>
<evidence type="ECO:0000256" key="9">
    <source>
        <dbReference type="ARBA" id="ARBA00048540"/>
    </source>
</evidence>
<dbReference type="EMBL" id="CP002400">
    <property type="protein sequence ID" value="ADU26355.1"/>
    <property type="molecule type" value="Genomic_DNA"/>
</dbReference>
<dbReference type="STRING" id="663278.Ethha_0786"/>
<dbReference type="Gene3D" id="3.10.520.10">
    <property type="entry name" value="ApbE-like domains"/>
    <property type="match status" value="1"/>
</dbReference>
<evidence type="ECO:0000313" key="12">
    <source>
        <dbReference type="EMBL" id="ADU26355.1"/>
    </source>
</evidence>
<dbReference type="HOGENOM" id="CLU_044403_1_0_9"/>
<keyword evidence="13" id="KW-1185">Reference proteome</keyword>
<proteinExistence type="inferred from homology"/>
<dbReference type="Proteomes" id="UP000001551">
    <property type="component" value="Chromosome"/>
</dbReference>
<evidence type="ECO:0000256" key="5">
    <source>
        <dbReference type="ARBA" id="ARBA00022723"/>
    </source>
</evidence>
<dbReference type="AlphaFoldDB" id="E6U2Y8"/>
<dbReference type="PIRSF" id="PIRSF006268">
    <property type="entry name" value="ApbE"/>
    <property type="match status" value="1"/>
</dbReference>
<dbReference type="PANTHER" id="PTHR30040">
    <property type="entry name" value="THIAMINE BIOSYNTHESIS LIPOPROTEIN APBE"/>
    <property type="match status" value="1"/>
</dbReference>
<gene>
    <name evidence="12" type="ordered locus">Ethha_0786</name>
</gene>
<keyword evidence="5 10" id="KW-0479">Metal-binding</keyword>
<feature type="binding site" evidence="11">
    <location>
        <position position="267"/>
    </location>
    <ligand>
        <name>Mg(2+)</name>
        <dbReference type="ChEBI" id="CHEBI:18420"/>
    </ligand>
</feature>
<evidence type="ECO:0000256" key="2">
    <source>
        <dbReference type="ARBA" id="ARBA00016337"/>
    </source>
</evidence>
<evidence type="ECO:0000256" key="4">
    <source>
        <dbReference type="ARBA" id="ARBA00022679"/>
    </source>
</evidence>
<feature type="binding site" evidence="11">
    <location>
        <position position="153"/>
    </location>
    <ligand>
        <name>Mg(2+)</name>
        <dbReference type="ChEBI" id="CHEBI:18420"/>
    </ligand>
</feature>
<name>E6U2Y8_ETHHY</name>
<keyword evidence="3 10" id="KW-0285">Flavoprotein</keyword>
<keyword evidence="4 10" id="KW-0808">Transferase</keyword>
<dbReference type="InterPro" id="IPR003374">
    <property type="entry name" value="ApbE-like_sf"/>
</dbReference>
<feature type="binding site" evidence="11">
    <location>
        <position position="271"/>
    </location>
    <ligand>
        <name>Mg(2+)</name>
        <dbReference type="ChEBI" id="CHEBI:18420"/>
    </ligand>
</feature>
<sequence>MQGFSQQRDALHCRFLSLGTLNEIDLFAEAADALAMAEKRVREIDDCMSVFKPDSDIFRLNAFAGRKAVELHPETLALLALAKTIHAESRGAFDITVRPLTKLWAIEKNRETVPAEREIARARKLVDSRKLVCDAKHARAFLKRSGQAVDLGGIAKGYAADEVKRILSENGVQNALINLGGNIAAVGTRPDGSPWHIGIQNPAAARGTYIAVLSIADCSVVTSGSNERFFIRDGVRYHHILDPRTGWPVQNGLLSVTVVCRRSVIADALSTALFAGGMRYLPLLRQYDAEAVIATERGELYATPGLSGRLEIVSDQTEKRSQRHA</sequence>
<evidence type="ECO:0000256" key="8">
    <source>
        <dbReference type="ARBA" id="ARBA00031306"/>
    </source>
</evidence>
<evidence type="ECO:0000256" key="6">
    <source>
        <dbReference type="ARBA" id="ARBA00022827"/>
    </source>
</evidence>
<dbReference type="RefSeq" id="WP_013484725.1">
    <property type="nucleotide sequence ID" value="NC_014828.1"/>
</dbReference>
<organism evidence="12 13">
    <name type="scientific">Ethanoligenens harbinense (strain DSM 18485 / JCM 12961 / CGMCC 1.5033 / YUAN-3)</name>
    <dbReference type="NCBI Taxonomy" id="663278"/>
    <lineage>
        <taxon>Bacteria</taxon>
        <taxon>Bacillati</taxon>
        <taxon>Bacillota</taxon>
        <taxon>Clostridia</taxon>
        <taxon>Eubacteriales</taxon>
        <taxon>Oscillospiraceae</taxon>
        <taxon>Ethanoligenens</taxon>
    </lineage>
</organism>
<evidence type="ECO:0000256" key="11">
    <source>
        <dbReference type="PIRSR" id="PIRSR006268-2"/>
    </source>
</evidence>
<evidence type="ECO:0000256" key="1">
    <source>
        <dbReference type="ARBA" id="ARBA00011955"/>
    </source>
</evidence>
<dbReference type="GO" id="GO:0046872">
    <property type="term" value="F:metal ion binding"/>
    <property type="evidence" value="ECO:0007669"/>
    <property type="project" value="UniProtKB-UniRule"/>
</dbReference>
<reference evidence="12 13" key="1">
    <citation type="submission" date="2010-12" db="EMBL/GenBank/DDBJ databases">
        <title>Complete sequence of Ethanoligenens harbinense YUAN-3.</title>
        <authorList>
            <person name="Lucas S."/>
            <person name="Copeland A."/>
            <person name="Lapidus A."/>
            <person name="Cheng J.-F."/>
            <person name="Bruce D."/>
            <person name="Goodwin L."/>
            <person name="Pitluck S."/>
            <person name="Chertkov O."/>
            <person name="Misra M."/>
            <person name="Detter J.C."/>
            <person name="Han C."/>
            <person name="Tapia R."/>
            <person name="Land M."/>
            <person name="Hauser L."/>
            <person name="Jeffries C."/>
            <person name="Kyrpides N."/>
            <person name="Ivanova N."/>
            <person name="Mikhailova N."/>
            <person name="Wang A."/>
            <person name="Mouttaki H."/>
            <person name="He Z."/>
            <person name="Zhou J."/>
            <person name="Hemme C.L."/>
            <person name="Woyke T."/>
        </authorList>
    </citation>
    <scope>NUCLEOTIDE SEQUENCE [LARGE SCALE GENOMIC DNA]</scope>
    <source>
        <strain evidence="13">DSM 18485 / JCM 12961 / CGMCC 1.5033 / YUAN-3</strain>
    </source>
</reference>
<dbReference type="EC" id="2.7.1.180" evidence="1 10"/>
<protein>
    <recommendedName>
        <fullName evidence="2 10">FAD:protein FMN transferase</fullName>
        <ecNumber evidence="1 10">2.7.1.180</ecNumber>
    </recommendedName>
    <alternativeName>
        <fullName evidence="8 10">Flavin transferase</fullName>
    </alternativeName>
</protein>
<comment type="catalytic activity">
    <reaction evidence="9 10">
        <text>L-threonyl-[protein] + FAD = FMN-L-threonyl-[protein] + AMP + H(+)</text>
        <dbReference type="Rhea" id="RHEA:36847"/>
        <dbReference type="Rhea" id="RHEA-COMP:11060"/>
        <dbReference type="Rhea" id="RHEA-COMP:11061"/>
        <dbReference type="ChEBI" id="CHEBI:15378"/>
        <dbReference type="ChEBI" id="CHEBI:30013"/>
        <dbReference type="ChEBI" id="CHEBI:57692"/>
        <dbReference type="ChEBI" id="CHEBI:74257"/>
        <dbReference type="ChEBI" id="CHEBI:456215"/>
        <dbReference type="EC" id="2.7.1.180"/>
    </reaction>
</comment>